<keyword evidence="4" id="KW-1185">Reference proteome</keyword>
<dbReference type="PANTHER" id="PTHR22677">
    <property type="entry name" value="ANKYRIN REPEAT DOMAIN-CONTAINING PROTEIN 60"/>
    <property type="match status" value="1"/>
</dbReference>
<dbReference type="AlphaFoldDB" id="T1EI24"/>
<dbReference type="InterPro" id="IPR036770">
    <property type="entry name" value="Ankyrin_rpt-contain_sf"/>
</dbReference>
<dbReference type="eggNOG" id="KOG4177">
    <property type="taxonomic scope" value="Eukaryota"/>
</dbReference>
<keyword evidence="1" id="KW-0040">ANK repeat</keyword>
<gene>
    <name evidence="3" type="primary">20196224</name>
    <name evidence="2" type="ORF">HELRODRAFT_133683</name>
</gene>
<name>T1EI24_HELRO</name>
<protein>
    <submittedName>
        <fullName evidence="2 3">Uncharacterized protein</fullName>
    </submittedName>
</protein>
<dbReference type="PANTHER" id="PTHR22677:SF4">
    <property type="entry name" value="USHER SYNDROME TYPE-1G PROTEIN-LIKE PROTEIN"/>
    <property type="match status" value="1"/>
</dbReference>
<reference evidence="4" key="1">
    <citation type="submission" date="2012-12" db="EMBL/GenBank/DDBJ databases">
        <authorList>
            <person name="Hellsten U."/>
            <person name="Grimwood J."/>
            <person name="Chapman J.A."/>
            <person name="Shapiro H."/>
            <person name="Aerts A."/>
            <person name="Otillar R.P."/>
            <person name="Terry A.Y."/>
            <person name="Boore J.L."/>
            <person name="Simakov O."/>
            <person name="Marletaz F."/>
            <person name="Cho S.-J."/>
            <person name="Edsinger-Gonzales E."/>
            <person name="Havlak P."/>
            <person name="Kuo D.-H."/>
            <person name="Larsson T."/>
            <person name="Lv J."/>
            <person name="Arendt D."/>
            <person name="Savage R."/>
            <person name="Osoegawa K."/>
            <person name="de Jong P."/>
            <person name="Lindberg D.R."/>
            <person name="Seaver E.C."/>
            <person name="Weisblat D.A."/>
            <person name="Putnam N.H."/>
            <person name="Grigoriev I.V."/>
            <person name="Rokhsar D.S."/>
        </authorList>
    </citation>
    <scope>NUCLEOTIDE SEQUENCE</scope>
</reference>
<evidence type="ECO:0000313" key="3">
    <source>
        <dbReference type="EnsemblMetazoa" id="HelroP133683"/>
    </source>
</evidence>
<dbReference type="EnsemblMetazoa" id="HelroT133683">
    <property type="protein sequence ID" value="HelroP133683"/>
    <property type="gene ID" value="HelroG133683"/>
</dbReference>
<feature type="repeat" description="ANK" evidence="1">
    <location>
        <begin position="95"/>
        <end position="126"/>
    </location>
</feature>
<dbReference type="SUPFAM" id="SSF48403">
    <property type="entry name" value="Ankyrin repeat"/>
    <property type="match status" value="1"/>
</dbReference>
<dbReference type="SMART" id="SM00248">
    <property type="entry name" value="ANK"/>
    <property type="match status" value="3"/>
</dbReference>
<dbReference type="EMBL" id="AMQM01005028">
    <property type="status" value="NOT_ANNOTATED_CDS"/>
    <property type="molecule type" value="Genomic_DNA"/>
</dbReference>
<dbReference type="Pfam" id="PF12796">
    <property type="entry name" value="Ank_2"/>
    <property type="match status" value="1"/>
</dbReference>
<dbReference type="RefSeq" id="XP_009020474.1">
    <property type="nucleotide sequence ID" value="XM_009022226.1"/>
</dbReference>
<dbReference type="Gene3D" id="1.25.40.20">
    <property type="entry name" value="Ankyrin repeat-containing domain"/>
    <property type="match status" value="2"/>
</dbReference>
<reference evidence="2 4" key="2">
    <citation type="journal article" date="2013" name="Nature">
        <title>Insights into bilaterian evolution from three spiralian genomes.</title>
        <authorList>
            <person name="Simakov O."/>
            <person name="Marletaz F."/>
            <person name="Cho S.J."/>
            <person name="Edsinger-Gonzales E."/>
            <person name="Havlak P."/>
            <person name="Hellsten U."/>
            <person name="Kuo D.H."/>
            <person name="Larsson T."/>
            <person name="Lv J."/>
            <person name="Arendt D."/>
            <person name="Savage R."/>
            <person name="Osoegawa K."/>
            <person name="de Jong P."/>
            <person name="Grimwood J."/>
            <person name="Chapman J.A."/>
            <person name="Shapiro H."/>
            <person name="Aerts A."/>
            <person name="Otillar R.P."/>
            <person name="Terry A.Y."/>
            <person name="Boore J.L."/>
            <person name="Grigoriev I.V."/>
            <person name="Lindberg D.R."/>
            <person name="Seaver E.C."/>
            <person name="Weisblat D.A."/>
            <person name="Putnam N.H."/>
            <person name="Rokhsar D.S."/>
        </authorList>
    </citation>
    <scope>NUCLEOTIDE SEQUENCE</scope>
</reference>
<dbReference type="PROSITE" id="PS50297">
    <property type="entry name" value="ANK_REP_REGION"/>
    <property type="match status" value="3"/>
</dbReference>
<sequence length="126" mass="13796">ASSNGDLTLATQLISLGANINQQNISGDTPLHVAIRKKHTRLVNLLLECGADVNIRDRSGLTPLHFACVYGTYKIVEKLLNAGSYPNGISDNKYYVSTPLMIATENRKKEIAELLLERGADVDKKD</sequence>
<dbReference type="CTD" id="20196224"/>
<dbReference type="OMA" id="FACVYGT"/>
<accession>T1EI24</accession>
<dbReference type="HOGENOM" id="CLU_000134_18_9_1"/>
<dbReference type="Proteomes" id="UP000015101">
    <property type="component" value="Unassembled WGS sequence"/>
</dbReference>
<dbReference type="PROSITE" id="PS50088">
    <property type="entry name" value="ANK_REPEAT"/>
    <property type="match status" value="3"/>
</dbReference>
<evidence type="ECO:0000256" key="1">
    <source>
        <dbReference type="PROSITE-ProRule" id="PRU00023"/>
    </source>
</evidence>
<feature type="repeat" description="ANK" evidence="1">
    <location>
        <begin position="59"/>
        <end position="91"/>
    </location>
</feature>
<dbReference type="EMBL" id="KB096785">
    <property type="protein sequence ID" value="ESO01238.1"/>
    <property type="molecule type" value="Genomic_DNA"/>
</dbReference>
<dbReference type="KEGG" id="hro:HELRODRAFT_133683"/>
<evidence type="ECO:0000313" key="2">
    <source>
        <dbReference type="EMBL" id="ESO01238.1"/>
    </source>
</evidence>
<dbReference type="OrthoDB" id="10257076at2759"/>
<dbReference type="Pfam" id="PF00023">
    <property type="entry name" value="Ank"/>
    <property type="match status" value="1"/>
</dbReference>
<reference evidence="3" key="3">
    <citation type="submission" date="2015-06" db="UniProtKB">
        <authorList>
            <consortium name="EnsemblMetazoa"/>
        </authorList>
    </citation>
    <scope>IDENTIFICATION</scope>
</reference>
<dbReference type="STRING" id="6412.T1EI24"/>
<dbReference type="GeneID" id="20196224"/>
<dbReference type="InterPro" id="IPR002110">
    <property type="entry name" value="Ankyrin_rpt"/>
</dbReference>
<dbReference type="InterPro" id="IPR039323">
    <property type="entry name" value="ANKRD_45/46/60"/>
</dbReference>
<feature type="repeat" description="ANK" evidence="1">
    <location>
        <begin position="26"/>
        <end position="58"/>
    </location>
</feature>
<proteinExistence type="predicted"/>
<dbReference type="PRINTS" id="PR01415">
    <property type="entry name" value="ANKYRIN"/>
</dbReference>
<dbReference type="InParanoid" id="T1EI24"/>
<evidence type="ECO:0000313" key="4">
    <source>
        <dbReference type="Proteomes" id="UP000015101"/>
    </source>
</evidence>
<organism evidence="3 4">
    <name type="scientific">Helobdella robusta</name>
    <name type="common">Californian leech</name>
    <dbReference type="NCBI Taxonomy" id="6412"/>
    <lineage>
        <taxon>Eukaryota</taxon>
        <taxon>Metazoa</taxon>
        <taxon>Spiralia</taxon>
        <taxon>Lophotrochozoa</taxon>
        <taxon>Annelida</taxon>
        <taxon>Clitellata</taxon>
        <taxon>Hirudinea</taxon>
        <taxon>Rhynchobdellida</taxon>
        <taxon>Glossiphoniidae</taxon>
        <taxon>Helobdella</taxon>
    </lineage>
</organism>